<sequence length="122" mass="13516">MHATLPPDANLSELHSLAYALSKPIIDPVRHEPQPLLHDFCHIHYYALPTAGLRRAKSPDGLARFLPFFLARTLLLVQQVGPPVPFSPTRSRSHFSIPSTIHHPPSTIHQASHITLTPSTLS</sequence>
<protein>
    <submittedName>
        <fullName evidence="1">Uncharacterized protein</fullName>
    </submittedName>
</protein>
<evidence type="ECO:0000313" key="1">
    <source>
        <dbReference type="EMBL" id="KXS97766.1"/>
    </source>
</evidence>
<dbReference type="Proteomes" id="UP000070133">
    <property type="component" value="Unassembled WGS sequence"/>
</dbReference>
<keyword evidence="2" id="KW-1185">Reference proteome</keyword>
<dbReference type="EMBL" id="LFZN01000134">
    <property type="protein sequence ID" value="KXS97766.1"/>
    <property type="molecule type" value="Genomic_DNA"/>
</dbReference>
<name>A0A139H5M6_9PEZI</name>
<accession>A0A139H5M6</accession>
<gene>
    <name evidence="1" type="ORF">AC578_3212</name>
</gene>
<reference evidence="1 2" key="1">
    <citation type="submission" date="2015-07" db="EMBL/GenBank/DDBJ databases">
        <title>Comparative genomics of the Sigatoka disease complex on banana suggests a link between parallel evolutionary changes in Pseudocercospora fijiensis and Pseudocercospora eumusae and increased virulence on the banana host.</title>
        <authorList>
            <person name="Chang T.-C."/>
            <person name="Salvucci A."/>
            <person name="Crous P.W."/>
            <person name="Stergiopoulos I."/>
        </authorList>
    </citation>
    <scope>NUCLEOTIDE SEQUENCE [LARGE SCALE GENOMIC DNA]</scope>
    <source>
        <strain evidence="1 2">CBS 114824</strain>
    </source>
</reference>
<dbReference type="AlphaFoldDB" id="A0A139H5M6"/>
<organism evidence="1 2">
    <name type="scientific">Pseudocercospora eumusae</name>
    <dbReference type="NCBI Taxonomy" id="321146"/>
    <lineage>
        <taxon>Eukaryota</taxon>
        <taxon>Fungi</taxon>
        <taxon>Dikarya</taxon>
        <taxon>Ascomycota</taxon>
        <taxon>Pezizomycotina</taxon>
        <taxon>Dothideomycetes</taxon>
        <taxon>Dothideomycetidae</taxon>
        <taxon>Mycosphaerellales</taxon>
        <taxon>Mycosphaerellaceae</taxon>
        <taxon>Pseudocercospora</taxon>
    </lineage>
</organism>
<comment type="caution">
    <text evidence="1">The sequence shown here is derived from an EMBL/GenBank/DDBJ whole genome shotgun (WGS) entry which is preliminary data.</text>
</comment>
<evidence type="ECO:0000313" key="2">
    <source>
        <dbReference type="Proteomes" id="UP000070133"/>
    </source>
</evidence>
<proteinExistence type="predicted"/>